<reference evidence="3" key="1">
    <citation type="journal article" date="2019" name="Int. J. Syst. Evol. Microbiol.">
        <title>The Global Catalogue of Microorganisms (GCM) 10K type strain sequencing project: providing services to taxonomists for standard genome sequencing and annotation.</title>
        <authorList>
            <consortium name="The Broad Institute Genomics Platform"/>
            <consortium name="The Broad Institute Genome Sequencing Center for Infectious Disease"/>
            <person name="Wu L."/>
            <person name="Ma J."/>
        </authorList>
    </citation>
    <scope>NUCLEOTIDE SEQUENCE [LARGE SCALE GENOMIC DNA]</scope>
    <source>
        <strain evidence="3">KCTC 52677</strain>
    </source>
</reference>
<dbReference type="RefSeq" id="WP_257310891.1">
    <property type="nucleotide sequence ID" value="NZ_JANFDG010000001.1"/>
</dbReference>
<keyword evidence="3" id="KW-1185">Reference proteome</keyword>
<protein>
    <submittedName>
        <fullName evidence="2">Uncharacterized protein</fullName>
    </submittedName>
</protein>
<evidence type="ECO:0000313" key="3">
    <source>
        <dbReference type="Proteomes" id="UP001595377"/>
    </source>
</evidence>
<evidence type="ECO:0000313" key="2">
    <source>
        <dbReference type="EMBL" id="MFC3073128.1"/>
    </source>
</evidence>
<name>A0ABV7DF55_9HYPH</name>
<comment type="caution">
    <text evidence="2">The sequence shown here is derived from an EMBL/GenBank/DDBJ whole genome shotgun (WGS) entry which is preliminary data.</text>
</comment>
<proteinExistence type="predicted"/>
<feature type="compositionally biased region" description="Acidic residues" evidence="1">
    <location>
        <begin position="353"/>
        <end position="363"/>
    </location>
</feature>
<feature type="compositionally biased region" description="Basic and acidic residues" evidence="1">
    <location>
        <begin position="372"/>
        <end position="384"/>
    </location>
</feature>
<organism evidence="2 3">
    <name type="scientific">Shinella pollutisoli</name>
    <dbReference type="NCBI Taxonomy" id="2250594"/>
    <lineage>
        <taxon>Bacteria</taxon>
        <taxon>Pseudomonadati</taxon>
        <taxon>Pseudomonadota</taxon>
        <taxon>Alphaproteobacteria</taxon>
        <taxon>Hyphomicrobiales</taxon>
        <taxon>Rhizobiaceae</taxon>
        <taxon>Shinella</taxon>
    </lineage>
</organism>
<feature type="region of interest" description="Disordered" evidence="1">
    <location>
        <begin position="344"/>
        <end position="393"/>
    </location>
</feature>
<dbReference type="Proteomes" id="UP001595377">
    <property type="component" value="Unassembled WGS sequence"/>
</dbReference>
<gene>
    <name evidence="2" type="ORF">ACFOHH_08450</name>
</gene>
<dbReference type="EMBL" id="JBHRSP010000015">
    <property type="protein sequence ID" value="MFC3073128.1"/>
    <property type="molecule type" value="Genomic_DNA"/>
</dbReference>
<sequence>MSARRGYHPSEAAPKTVFQNQIVDNAPSGLAKRAAEALAARTAMEMVANGPAKKSHHDVLQSNTGWEMDPIAWAKRVTATRLLTEQTECIASALARAGVDVIRDGDVTLISAVTGIVESLPVYRAVRFLPTIAARDRRPMVNALKLYMSGASHKTAYIGKYMRYAVFTAPQPVPAYGTLREEIRALSRRISKWAHRVKKYGVKVLFRGIEFTRKTAEERGMTDRYAPDTILYHVHANVIYWPTHNMKGEWEKFLRETHEFMGSEWKDNGRVESVEEIVKYCSKPADTLAASDDELVWLYRQTQRLKICQPLGPFAEWLRDLNKRKEKVVRVHVGHGDGKLMRVRKLSRRTDDGELTDTDDDVHEDGAVSDVPPEKPDRKTRNESGDGSPPANIVLGLSLPQWRHSPWAEPMIMVQHYDPARLSEEDGLDIREWQKQAREWWDAAFGPEPEEALRVARMAMDKAMSADDVREAAEAAPYIVHTCRPTVLSDDEEVDEEELDDDVMSIVKLFEGGKVVRLKPRTPTEDDEIPFEAPDRERRCAELRESLARSEARWAEWRASAAASGCRIAA</sequence>
<accession>A0ABV7DF55</accession>
<evidence type="ECO:0000256" key="1">
    <source>
        <dbReference type="SAM" id="MobiDB-lite"/>
    </source>
</evidence>